<keyword evidence="1" id="KW-0472">Membrane</keyword>
<dbReference type="EMBL" id="SMKU01000219">
    <property type="protein sequence ID" value="TDD75801.1"/>
    <property type="molecule type" value="Genomic_DNA"/>
</dbReference>
<dbReference type="AlphaFoldDB" id="A0A4R5AS66"/>
<accession>A0A4R5AS66</accession>
<comment type="caution">
    <text evidence="2">The sequence shown here is derived from an EMBL/GenBank/DDBJ whole genome shotgun (WGS) entry which is preliminary data.</text>
</comment>
<gene>
    <name evidence="2" type="ORF">E1298_31305</name>
</gene>
<proteinExistence type="predicted"/>
<keyword evidence="1" id="KW-1133">Transmembrane helix</keyword>
<organism evidence="2 3">
    <name type="scientific">Actinomadura rubrisoli</name>
    <dbReference type="NCBI Taxonomy" id="2530368"/>
    <lineage>
        <taxon>Bacteria</taxon>
        <taxon>Bacillati</taxon>
        <taxon>Actinomycetota</taxon>
        <taxon>Actinomycetes</taxon>
        <taxon>Streptosporangiales</taxon>
        <taxon>Thermomonosporaceae</taxon>
        <taxon>Actinomadura</taxon>
    </lineage>
</organism>
<dbReference type="OrthoDB" id="3482657at2"/>
<evidence type="ECO:0000256" key="1">
    <source>
        <dbReference type="SAM" id="Phobius"/>
    </source>
</evidence>
<keyword evidence="1" id="KW-0812">Transmembrane</keyword>
<sequence>MTPLVAATATHTDATPAFLAIAFLIAAAYAIACWLWPFRACARCDGAGKFRSPSGRAWRYCRRCDGKGAQLRLGRRLWNGLNKR</sequence>
<feature type="transmembrane region" description="Helical" evidence="1">
    <location>
        <begin position="17"/>
        <end position="36"/>
    </location>
</feature>
<reference evidence="2 3" key="1">
    <citation type="submission" date="2019-03" db="EMBL/GenBank/DDBJ databases">
        <title>Draft genome sequences of novel Actinobacteria.</title>
        <authorList>
            <person name="Sahin N."/>
            <person name="Ay H."/>
            <person name="Saygin H."/>
        </authorList>
    </citation>
    <scope>NUCLEOTIDE SEQUENCE [LARGE SCALE GENOMIC DNA]</scope>
    <source>
        <strain evidence="2 3">H3C3</strain>
    </source>
</reference>
<name>A0A4R5AS66_9ACTN</name>
<protein>
    <submittedName>
        <fullName evidence="2">Uncharacterized protein</fullName>
    </submittedName>
</protein>
<evidence type="ECO:0000313" key="2">
    <source>
        <dbReference type="EMBL" id="TDD75801.1"/>
    </source>
</evidence>
<dbReference type="RefSeq" id="WP_131899663.1">
    <property type="nucleotide sequence ID" value="NZ_SMKU01000219.1"/>
</dbReference>
<dbReference type="Proteomes" id="UP000294513">
    <property type="component" value="Unassembled WGS sequence"/>
</dbReference>
<keyword evidence="3" id="KW-1185">Reference proteome</keyword>
<evidence type="ECO:0000313" key="3">
    <source>
        <dbReference type="Proteomes" id="UP000294513"/>
    </source>
</evidence>